<feature type="chain" id="PRO_5041978553" evidence="3">
    <location>
        <begin position="20"/>
        <end position="217"/>
    </location>
</feature>
<gene>
    <name evidence="4" type="ORF">L9F63_022452</name>
</gene>
<dbReference type="AlphaFoldDB" id="A0AAD7ZM61"/>
<name>A0AAD7ZM61_DIPPU</name>
<keyword evidence="1 2" id="KW-0193">Cuticle</keyword>
<keyword evidence="5" id="KW-1185">Reference proteome</keyword>
<dbReference type="PROSITE" id="PS51155">
    <property type="entry name" value="CHIT_BIND_RR_2"/>
    <property type="match status" value="2"/>
</dbReference>
<evidence type="ECO:0000313" key="5">
    <source>
        <dbReference type="Proteomes" id="UP001233999"/>
    </source>
</evidence>
<dbReference type="GO" id="GO:0005615">
    <property type="term" value="C:extracellular space"/>
    <property type="evidence" value="ECO:0007669"/>
    <property type="project" value="TreeGrafter"/>
</dbReference>
<dbReference type="PRINTS" id="PR00947">
    <property type="entry name" value="CUTICLE"/>
</dbReference>
<proteinExistence type="predicted"/>
<evidence type="ECO:0000313" key="4">
    <source>
        <dbReference type="EMBL" id="KAJ9583205.1"/>
    </source>
</evidence>
<dbReference type="GO" id="GO:0031012">
    <property type="term" value="C:extracellular matrix"/>
    <property type="evidence" value="ECO:0007669"/>
    <property type="project" value="TreeGrafter"/>
</dbReference>
<dbReference type="GO" id="GO:0042302">
    <property type="term" value="F:structural constituent of cuticle"/>
    <property type="evidence" value="ECO:0007669"/>
    <property type="project" value="UniProtKB-UniRule"/>
</dbReference>
<dbReference type="PANTHER" id="PTHR12236:SF95">
    <property type="entry name" value="CUTICULAR PROTEIN 76BD, ISOFORM C-RELATED"/>
    <property type="match status" value="1"/>
</dbReference>
<dbReference type="Proteomes" id="UP001233999">
    <property type="component" value="Unassembled WGS sequence"/>
</dbReference>
<evidence type="ECO:0000256" key="3">
    <source>
        <dbReference type="SAM" id="SignalP"/>
    </source>
</evidence>
<reference evidence="4" key="1">
    <citation type="journal article" date="2023" name="IScience">
        <title>Live-bearing cockroach genome reveals convergent evolutionary mechanisms linked to viviparity in insects and beyond.</title>
        <authorList>
            <person name="Fouks B."/>
            <person name="Harrison M.C."/>
            <person name="Mikhailova A.A."/>
            <person name="Marchal E."/>
            <person name="English S."/>
            <person name="Carruthers M."/>
            <person name="Jennings E.C."/>
            <person name="Chiamaka E.L."/>
            <person name="Frigard R.A."/>
            <person name="Pippel M."/>
            <person name="Attardo G.M."/>
            <person name="Benoit J.B."/>
            <person name="Bornberg-Bauer E."/>
            <person name="Tobe S.S."/>
        </authorList>
    </citation>
    <scope>NUCLEOTIDE SEQUENCE</scope>
    <source>
        <strain evidence="4">Stay&amp;Tobe</strain>
    </source>
</reference>
<reference evidence="4" key="2">
    <citation type="submission" date="2023-05" db="EMBL/GenBank/DDBJ databases">
        <authorList>
            <person name="Fouks B."/>
        </authorList>
    </citation>
    <scope>NUCLEOTIDE SEQUENCE</scope>
    <source>
        <strain evidence="4">Stay&amp;Tobe</strain>
        <tissue evidence="4">Testes</tissue>
    </source>
</reference>
<evidence type="ECO:0000256" key="1">
    <source>
        <dbReference type="ARBA" id="ARBA00022460"/>
    </source>
</evidence>
<sequence>MATFKIALVVATLVAISIAQHHHLPSFAPVAVEHHHHEVEVEEHHHAHPKYEFKYGVKDEHTHDIKEQQEKRDGHKVEGYYKLVEPDGTTRTVHYTADKHTGFHAHVERHGHAVHPIVLFLASVVAEHHYAHPKYEFKYGVHDSHTHDIKEQAEKRDGDKVEGYYKLVEPDGTTRTVHYTADKHTGFHAQVVKSGHAVHPVHQQVHQAVHIPIQYHH</sequence>
<feature type="signal peptide" evidence="3">
    <location>
        <begin position="1"/>
        <end position="19"/>
    </location>
</feature>
<dbReference type="EMBL" id="JASPKZ010007644">
    <property type="protein sequence ID" value="KAJ9583205.1"/>
    <property type="molecule type" value="Genomic_DNA"/>
</dbReference>
<dbReference type="InterPro" id="IPR051217">
    <property type="entry name" value="Insect_Cuticle_Struc_Prot"/>
</dbReference>
<dbReference type="PANTHER" id="PTHR12236">
    <property type="entry name" value="STRUCTURAL CONTITUENT OF CUTICLE"/>
    <property type="match status" value="1"/>
</dbReference>
<evidence type="ECO:0000256" key="2">
    <source>
        <dbReference type="PROSITE-ProRule" id="PRU00497"/>
    </source>
</evidence>
<keyword evidence="3" id="KW-0732">Signal</keyword>
<dbReference type="PROSITE" id="PS00233">
    <property type="entry name" value="CHIT_BIND_RR_1"/>
    <property type="match status" value="2"/>
</dbReference>
<comment type="caution">
    <text evidence="4">The sequence shown here is derived from an EMBL/GenBank/DDBJ whole genome shotgun (WGS) entry which is preliminary data.</text>
</comment>
<protein>
    <submittedName>
        <fullName evidence="4">Uncharacterized protein</fullName>
    </submittedName>
</protein>
<dbReference type="InterPro" id="IPR031311">
    <property type="entry name" value="CHIT_BIND_RR_consensus"/>
</dbReference>
<dbReference type="InterPro" id="IPR000618">
    <property type="entry name" value="Insect_cuticle"/>
</dbReference>
<dbReference type="Pfam" id="PF00379">
    <property type="entry name" value="Chitin_bind_4"/>
    <property type="match status" value="2"/>
</dbReference>
<organism evidence="4 5">
    <name type="scientific">Diploptera punctata</name>
    <name type="common">Pacific beetle cockroach</name>
    <dbReference type="NCBI Taxonomy" id="6984"/>
    <lineage>
        <taxon>Eukaryota</taxon>
        <taxon>Metazoa</taxon>
        <taxon>Ecdysozoa</taxon>
        <taxon>Arthropoda</taxon>
        <taxon>Hexapoda</taxon>
        <taxon>Insecta</taxon>
        <taxon>Pterygota</taxon>
        <taxon>Neoptera</taxon>
        <taxon>Polyneoptera</taxon>
        <taxon>Dictyoptera</taxon>
        <taxon>Blattodea</taxon>
        <taxon>Blaberoidea</taxon>
        <taxon>Blaberidae</taxon>
        <taxon>Diplopterinae</taxon>
        <taxon>Diploptera</taxon>
    </lineage>
</organism>
<accession>A0AAD7ZM61</accession>